<dbReference type="EMBL" id="AP018217">
    <property type="protein sequence ID" value="BAY72792.1"/>
    <property type="molecule type" value="Genomic_DNA"/>
</dbReference>
<dbReference type="Proteomes" id="UP000217507">
    <property type="component" value="Plasmid Plasmid1 dna"/>
</dbReference>
<gene>
    <name evidence="1" type="ORF">NIES23_56200</name>
</gene>
<evidence type="ECO:0000313" key="2">
    <source>
        <dbReference type="Proteomes" id="UP000217507"/>
    </source>
</evidence>
<evidence type="ECO:0008006" key="3">
    <source>
        <dbReference type="Google" id="ProtNLM"/>
    </source>
</evidence>
<keyword evidence="1" id="KW-0614">Plasmid</keyword>
<geneLocation type="plasmid" evidence="1">
    <name>plasmid1</name>
</geneLocation>
<organism evidence="1 2">
    <name type="scientific">Trichormus variabilis NIES-23</name>
    <dbReference type="NCBI Taxonomy" id="1973479"/>
    <lineage>
        <taxon>Bacteria</taxon>
        <taxon>Bacillati</taxon>
        <taxon>Cyanobacteriota</taxon>
        <taxon>Cyanophyceae</taxon>
        <taxon>Nostocales</taxon>
        <taxon>Nostocaceae</taxon>
        <taxon>Trichormus</taxon>
    </lineage>
</organism>
<sequence length="200" mass="23425">MPYHDSGRIQPTPLEPQQLNIFANNTITPSYGSKVDTLLMSADALQKWKSRILTHQQQVRVNQSPQQATLFDLAPTHCDPEAIDPFTLHLQPMAFYRMPDDFGQAALYFVIDSAASLLLYVGETKRSNKRWRGTHDCKHYIGSYQDLHYHYQMETAVNIGFWWDTPVERRARQQLELSLILKWRSPFNKENWELWGQPFK</sequence>
<reference evidence="1 2" key="1">
    <citation type="submission" date="2017-06" db="EMBL/GenBank/DDBJ databases">
        <title>Genome sequencing of cyanobaciteial culture collection at National Institute for Environmental Studies (NIES).</title>
        <authorList>
            <person name="Hirose Y."/>
            <person name="Shimura Y."/>
            <person name="Fujisawa T."/>
            <person name="Nakamura Y."/>
            <person name="Kawachi M."/>
        </authorList>
    </citation>
    <scope>NUCLEOTIDE SEQUENCE [LARGE SCALE GENOMIC DNA]</scope>
    <source>
        <strain evidence="1 2">NIES-23</strain>
        <plasmid evidence="2">Plasmid Plasmid1 dna</plasmid>
    </source>
</reference>
<evidence type="ECO:0000313" key="1">
    <source>
        <dbReference type="EMBL" id="BAY72792.1"/>
    </source>
</evidence>
<proteinExistence type="predicted"/>
<name>A0A1Z4KVA7_ANAVA</name>
<dbReference type="AlphaFoldDB" id="A0A1Z4KVA7"/>
<protein>
    <recommendedName>
        <fullName evidence="3">GIY-YIG domain-containing protein</fullName>
    </recommendedName>
</protein>
<accession>A0A1Z4KVA7</accession>